<sequence>MADEEDIVDEAEESREDEDEDAEENEDDDKAVCFNHFFIYLHSFSYYIYQLFLY</sequence>
<keyword evidence="1" id="KW-0175">Coiled coil</keyword>
<dbReference type="Proteomes" id="UP000270924">
    <property type="component" value="Unassembled WGS sequence"/>
</dbReference>
<reference evidence="3 4" key="1">
    <citation type="submission" date="2018-11" db="EMBL/GenBank/DDBJ databases">
        <authorList>
            <consortium name="Pathogen Informatics"/>
        </authorList>
    </citation>
    <scope>NUCLEOTIDE SEQUENCE [LARGE SCALE GENOMIC DNA]</scope>
</reference>
<feature type="coiled-coil region" evidence="1">
    <location>
        <begin position="1"/>
        <end position="28"/>
    </location>
</feature>
<gene>
    <name evidence="3" type="ORF">WBA_LOCUS3956</name>
</gene>
<accession>A0A3P7DL24</accession>
<dbReference type="InParanoid" id="A0A3P7DL24"/>
<organism evidence="3 4">
    <name type="scientific">Wuchereria bancrofti</name>
    <dbReference type="NCBI Taxonomy" id="6293"/>
    <lineage>
        <taxon>Eukaryota</taxon>
        <taxon>Metazoa</taxon>
        <taxon>Ecdysozoa</taxon>
        <taxon>Nematoda</taxon>
        <taxon>Chromadorea</taxon>
        <taxon>Rhabditida</taxon>
        <taxon>Spirurina</taxon>
        <taxon>Spiruromorpha</taxon>
        <taxon>Filarioidea</taxon>
        <taxon>Onchocercidae</taxon>
        <taxon>Wuchereria</taxon>
    </lineage>
</organism>
<protein>
    <submittedName>
        <fullName evidence="3">Uncharacterized protein</fullName>
    </submittedName>
</protein>
<dbReference type="EMBL" id="UYWW01001487">
    <property type="protein sequence ID" value="VDM10570.1"/>
    <property type="molecule type" value="Genomic_DNA"/>
</dbReference>
<feature type="region of interest" description="Disordered" evidence="2">
    <location>
        <begin position="1"/>
        <end position="28"/>
    </location>
</feature>
<evidence type="ECO:0000313" key="4">
    <source>
        <dbReference type="Proteomes" id="UP000270924"/>
    </source>
</evidence>
<proteinExistence type="predicted"/>
<evidence type="ECO:0000256" key="1">
    <source>
        <dbReference type="SAM" id="Coils"/>
    </source>
</evidence>
<dbReference type="AlphaFoldDB" id="A0A3P7DL24"/>
<keyword evidence="4" id="KW-1185">Reference proteome</keyword>
<evidence type="ECO:0000313" key="3">
    <source>
        <dbReference type="EMBL" id="VDM10570.1"/>
    </source>
</evidence>
<evidence type="ECO:0000256" key="2">
    <source>
        <dbReference type="SAM" id="MobiDB-lite"/>
    </source>
</evidence>
<name>A0A3P7DL24_WUCBA</name>